<accession>C0CYH9</accession>
<organism evidence="1 2">
    <name type="scientific">[Clostridium] asparagiforme DSM 15981</name>
    <dbReference type="NCBI Taxonomy" id="518636"/>
    <lineage>
        <taxon>Bacteria</taxon>
        <taxon>Bacillati</taxon>
        <taxon>Bacillota</taxon>
        <taxon>Clostridia</taxon>
        <taxon>Lachnospirales</taxon>
        <taxon>Lachnospiraceae</taxon>
        <taxon>Enterocloster</taxon>
    </lineage>
</organism>
<sequence length="44" mass="5128">MSKLNMEMQSRFMRVKCRLNRELSAGRKGNHPLRCVGRIPLQQG</sequence>
<keyword evidence="2" id="KW-1185">Reference proteome</keyword>
<comment type="caution">
    <text evidence="1">The sequence shown here is derived from an EMBL/GenBank/DDBJ whole genome shotgun (WGS) entry which is preliminary data.</text>
</comment>
<gene>
    <name evidence="1" type="ORF">CLOSTASPAR_02055</name>
</gene>
<name>C0CYH9_9FIRM</name>
<evidence type="ECO:0000313" key="2">
    <source>
        <dbReference type="Proteomes" id="UP000004756"/>
    </source>
</evidence>
<protein>
    <submittedName>
        <fullName evidence="1">Uncharacterized protein</fullName>
    </submittedName>
</protein>
<dbReference type="EMBL" id="ACCJ01000114">
    <property type="protein sequence ID" value="EEG55856.1"/>
    <property type="molecule type" value="Genomic_DNA"/>
</dbReference>
<dbReference type="AlphaFoldDB" id="C0CYH9"/>
<reference evidence="1 2" key="1">
    <citation type="submission" date="2009-02" db="EMBL/GenBank/DDBJ databases">
        <title>Draft genome sequence of Clostridium asparagiforme (DSM 15981).</title>
        <authorList>
            <person name="Sudarsanam P."/>
            <person name="Ley R."/>
            <person name="Guruge J."/>
            <person name="Turnbaugh P.J."/>
            <person name="Mahowald M."/>
            <person name="Liep D."/>
            <person name="Gordon J."/>
        </authorList>
    </citation>
    <scope>NUCLEOTIDE SEQUENCE [LARGE SCALE GENOMIC DNA]</scope>
    <source>
        <strain evidence="1 2">DSM 15981</strain>
    </source>
</reference>
<dbReference type="HOGENOM" id="CLU_3214245_0_0_9"/>
<evidence type="ECO:0000313" key="1">
    <source>
        <dbReference type="EMBL" id="EEG55856.1"/>
    </source>
</evidence>
<dbReference type="Proteomes" id="UP000004756">
    <property type="component" value="Unassembled WGS sequence"/>
</dbReference>
<proteinExistence type="predicted"/>